<reference evidence="3" key="1">
    <citation type="journal article" date="2009" name="Science">
        <title>The B73 maize genome: complexity, diversity, and dynamics.</title>
        <authorList>
            <person name="Schnable P.S."/>
            <person name="Ware D."/>
            <person name="Fulton R.S."/>
            <person name="Stein J.C."/>
            <person name="Wei F."/>
            <person name="Pasternak S."/>
            <person name="Liang C."/>
            <person name="Zhang J."/>
            <person name="Fulton L."/>
            <person name="Graves T.A."/>
            <person name="Minx P."/>
            <person name="Reily A.D."/>
            <person name="Courtney L."/>
            <person name="Kruchowski S.S."/>
            <person name="Tomlinson C."/>
            <person name="Strong C."/>
            <person name="Delehaunty K."/>
            <person name="Fronick C."/>
            <person name="Courtney B."/>
            <person name="Rock S.M."/>
            <person name="Belter E."/>
            <person name="Du F."/>
            <person name="Kim K."/>
            <person name="Abbott R.M."/>
            <person name="Cotton M."/>
            <person name="Levy A."/>
            <person name="Marchetto P."/>
            <person name="Ochoa K."/>
            <person name="Jackson S.M."/>
            <person name="Gillam B."/>
            <person name="Chen W."/>
            <person name="Yan L."/>
            <person name="Higginbotham J."/>
            <person name="Cardenas M."/>
            <person name="Waligorski J."/>
            <person name="Applebaum E."/>
            <person name="Phelps L."/>
            <person name="Falcone J."/>
            <person name="Kanchi K."/>
            <person name="Thane T."/>
            <person name="Scimone A."/>
            <person name="Thane N."/>
            <person name="Henke J."/>
            <person name="Wang T."/>
            <person name="Ruppert J."/>
            <person name="Shah N."/>
            <person name="Rotter K."/>
            <person name="Hodges J."/>
            <person name="Ingenthron E."/>
            <person name="Cordes M."/>
            <person name="Kohlberg S."/>
            <person name="Sgro J."/>
            <person name="Delgado B."/>
            <person name="Mead K."/>
            <person name="Chinwalla A."/>
            <person name="Leonard S."/>
            <person name="Crouse K."/>
            <person name="Collura K."/>
            <person name="Kudrna D."/>
            <person name="Currie J."/>
            <person name="He R."/>
            <person name="Angelova A."/>
            <person name="Rajasekar S."/>
            <person name="Mueller T."/>
            <person name="Lomeli R."/>
            <person name="Scara G."/>
            <person name="Ko A."/>
            <person name="Delaney K."/>
            <person name="Wissotski M."/>
            <person name="Lopez G."/>
            <person name="Campos D."/>
            <person name="Braidotti M."/>
            <person name="Ashley E."/>
            <person name="Golser W."/>
            <person name="Kim H."/>
            <person name="Lee S."/>
            <person name="Lin J."/>
            <person name="Dujmic Z."/>
            <person name="Kim W."/>
            <person name="Talag J."/>
            <person name="Zuccolo A."/>
            <person name="Fan C."/>
            <person name="Sebastian A."/>
            <person name="Kramer M."/>
            <person name="Spiegel L."/>
            <person name="Nascimento L."/>
            <person name="Zutavern T."/>
            <person name="Miller B."/>
            <person name="Ambroise C."/>
            <person name="Muller S."/>
            <person name="Spooner W."/>
            <person name="Narechania A."/>
            <person name="Ren L."/>
            <person name="Wei S."/>
            <person name="Kumari S."/>
            <person name="Faga B."/>
            <person name="Levy M.J."/>
            <person name="McMahan L."/>
            <person name="Van Buren P."/>
            <person name="Vaughn M.W."/>
            <person name="Ying K."/>
            <person name="Yeh C.-T."/>
            <person name="Emrich S.J."/>
            <person name="Jia Y."/>
            <person name="Kalyanaraman A."/>
            <person name="Hsia A.-P."/>
            <person name="Barbazuk W.B."/>
            <person name="Baucom R.S."/>
            <person name="Brutnell T.P."/>
            <person name="Carpita N.C."/>
            <person name="Chaparro C."/>
            <person name="Chia J.-M."/>
            <person name="Deragon J.-M."/>
            <person name="Estill J.C."/>
            <person name="Fu Y."/>
            <person name="Jeddeloh J.A."/>
            <person name="Han Y."/>
            <person name="Lee H."/>
            <person name="Li P."/>
            <person name="Lisch D.R."/>
            <person name="Liu S."/>
            <person name="Liu Z."/>
            <person name="Nagel D.H."/>
            <person name="McCann M.C."/>
            <person name="SanMiguel P."/>
            <person name="Myers A.M."/>
            <person name="Nettleton D."/>
            <person name="Nguyen J."/>
            <person name="Penning B.W."/>
            <person name="Ponnala L."/>
            <person name="Schneider K.L."/>
            <person name="Schwartz D.C."/>
            <person name="Sharma A."/>
            <person name="Soderlund C."/>
            <person name="Springer N.M."/>
            <person name="Sun Q."/>
            <person name="Wang H."/>
            <person name="Waterman M."/>
            <person name="Westerman R."/>
            <person name="Wolfgruber T.K."/>
            <person name="Yang L."/>
            <person name="Yu Y."/>
            <person name="Zhang L."/>
            <person name="Zhou S."/>
            <person name="Zhu Q."/>
            <person name="Bennetzen J.L."/>
            <person name="Dawe R.K."/>
            <person name="Jiang J."/>
            <person name="Jiang N."/>
            <person name="Presting G.G."/>
            <person name="Wessler S.R."/>
            <person name="Aluru S."/>
            <person name="Martienssen R.A."/>
            <person name="Clifton S.W."/>
            <person name="McCombie W.R."/>
            <person name="Wing R.A."/>
            <person name="Wilson R.K."/>
        </authorList>
    </citation>
    <scope>NUCLEOTIDE SEQUENCE [LARGE SCALE GENOMIC DNA]</scope>
    <source>
        <strain evidence="3">cv. B73</strain>
    </source>
</reference>
<proteinExistence type="predicted"/>
<keyword evidence="3" id="KW-1185">Reference proteome</keyword>
<dbReference type="Gramene" id="Zm00001eb357870_T001">
    <property type="protein sequence ID" value="Zm00001eb357870_P001"/>
    <property type="gene ID" value="Zm00001eb357870"/>
</dbReference>
<feature type="region of interest" description="Disordered" evidence="1">
    <location>
        <begin position="90"/>
        <end position="109"/>
    </location>
</feature>
<dbReference type="AlphaFoldDB" id="A0A804QRE4"/>
<reference evidence="2" key="2">
    <citation type="submission" date="2019-07" db="EMBL/GenBank/DDBJ databases">
        <authorList>
            <person name="Seetharam A."/>
            <person name="Woodhouse M."/>
            <person name="Cannon E."/>
        </authorList>
    </citation>
    <scope>NUCLEOTIDE SEQUENCE [LARGE SCALE GENOMIC DNA]</scope>
    <source>
        <strain evidence="2">cv. B73</strain>
    </source>
</reference>
<evidence type="ECO:0000256" key="1">
    <source>
        <dbReference type="SAM" id="MobiDB-lite"/>
    </source>
</evidence>
<reference evidence="2" key="3">
    <citation type="submission" date="2021-05" db="UniProtKB">
        <authorList>
            <consortium name="EnsemblPlants"/>
        </authorList>
    </citation>
    <scope>IDENTIFICATION</scope>
    <source>
        <strain evidence="2">cv. B73</strain>
    </source>
</reference>
<dbReference type="InParanoid" id="A0A804QRE4"/>
<sequence>MAEERGEISYGVEKGLEQRMGELDWGARGSGAKADARNGDAAALATGEDAAGWRSEQGTDVVAKLEARAWGSEWRGWCALLLGGEGGWKMSTGERRRRDKETAGLKMDT</sequence>
<feature type="compositionally biased region" description="Basic and acidic residues" evidence="1">
    <location>
        <begin position="92"/>
        <end position="109"/>
    </location>
</feature>
<evidence type="ECO:0000313" key="3">
    <source>
        <dbReference type="Proteomes" id="UP000007305"/>
    </source>
</evidence>
<evidence type="ECO:0000313" key="2">
    <source>
        <dbReference type="EnsemblPlants" id="Zm00001eb357870_P001"/>
    </source>
</evidence>
<dbReference type="Proteomes" id="UP000007305">
    <property type="component" value="Chromosome 8"/>
</dbReference>
<organism evidence="2 3">
    <name type="scientific">Zea mays</name>
    <name type="common">Maize</name>
    <dbReference type="NCBI Taxonomy" id="4577"/>
    <lineage>
        <taxon>Eukaryota</taxon>
        <taxon>Viridiplantae</taxon>
        <taxon>Streptophyta</taxon>
        <taxon>Embryophyta</taxon>
        <taxon>Tracheophyta</taxon>
        <taxon>Spermatophyta</taxon>
        <taxon>Magnoliopsida</taxon>
        <taxon>Liliopsida</taxon>
        <taxon>Poales</taxon>
        <taxon>Poaceae</taxon>
        <taxon>PACMAD clade</taxon>
        <taxon>Panicoideae</taxon>
        <taxon>Andropogonodae</taxon>
        <taxon>Andropogoneae</taxon>
        <taxon>Tripsacinae</taxon>
        <taxon>Zea</taxon>
    </lineage>
</organism>
<accession>A0A804QRE4</accession>
<name>A0A804QRE4_MAIZE</name>
<protein>
    <submittedName>
        <fullName evidence="2">Uncharacterized protein</fullName>
    </submittedName>
</protein>
<dbReference type="EnsemblPlants" id="Zm00001eb357870_T001">
    <property type="protein sequence ID" value="Zm00001eb357870_P001"/>
    <property type="gene ID" value="Zm00001eb357870"/>
</dbReference>